<dbReference type="Pfam" id="PF13122">
    <property type="entry name" value="DUF3977"/>
    <property type="match status" value="1"/>
</dbReference>
<dbReference type="RefSeq" id="WP_230504277.1">
    <property type="nucleotide sequence ID" value="NZ_CAKJTJ010000035.1"/>
</dbReference>
<keyword evidence="2" id="KW-1185">Reference proteome</keyword>
<proteinExistence type="predicted"/>
<sequence>MKYIEFGIGSSWLIRTETELDEGTEFEEKGIVGPIELQSLYIRIWIGSTVLLIDSKEGFKRMKKKRKELKLILGMVSK</sequence>
<protein>
    <recommendedName>
        <fullName evidence="3">DUF3977 family protein</fullName>
    </recommendedName>
</protein>
<comment type="caution">
    <text evidence="1">The sequence shown here is derived from an EMBL/GenBank/DDBJ whole genome shotgun (WGS) entry which is preliminary data.</text>
</comment>
<gene>
    <name evidence="1" type="ORF">BACCIP111883_03919</name>
</gene>
<dbReference type="EMBL" id="CAKJTJ010000035">
    <property type="protein sequence ID" value="CAG9623123.1"/>
    <property type="molecule type" value="Genomic_DNA"/>
</dbReference>
<accession>A0ABM8YSY7</accession>
<evidence type="ECO:0000313" key="2">
    <source>
        <dbReference type="Proteomes" id="UP000789833"/>
    </source>
</evidence>
<evidence type="ECO:0008006" key="3">
    <source>
        <dbReference type="Google" id="ProtNLM"/>
    </source>
</evidence>
<dbReference type="InterPro" id="IPR025009">
    <property type="entry name" value="DUF3977"/>
</dbReference>
<name>A0ABM8YSY7_9BACI</name>
<organism evidence="1 2">
    <name type="scientific">Sutcliffiella rhizosphaerae</name>
    <dbReference type="NCBI Taxonomy" id="2880967"/>
    <lineage>
        <taxon>Bacteria</taxon>
        <taxon>Bacillati</taxon>
        <taxon>Bacillota</taxon>
        <taxon>Bacilli</taxon>
        <taxon>Bacillales</taxon>
        <taxon>Bacillaceae</taxon>
        <taxon>Sutcliffiella</taxon>
    </lineage>
</organism>
<evidence type="ECO:0000313" key="1">
    <source>
        <dbReference type="EMBL" id="CAG9623123.1"/>
    </source>
</evidence>
<dbReference type="Proteomes" id="UP000789833">
    <property type="component" value="Unassembled WGS sequence"/>
</dbReference>
<reference evidence="1 2" key="1">
    <citation type="submission" date="2021-10" db="EMBL/GenBank/DDBJ databases">
        <authorList>
            <person name="Criscuolo A."/>
        </authorList>
    </citation>
    <scope>NUCLEOTIDE SEQUENCE [LARGE SCALE GENOMIC DNA]</scope>
    <source>
        <strain evidence="2">CIP 111883</strain>
    </source>
</reference>